<dbReference type="eggNOG" id="COG0639">
    <property type="taxonomic scope" value="Bacteria"/>
</dbReference>
<dbReference type="SUPFAM" id="SSF56300">
    <property type="entry name" value="Metallo-dependent phosphatases"/>
    <property type="match status" value="1"/>
</dbReference>
<dbReference type="HOGENOM" id="CLU_768882_0_0_4"/>
<dbReference type="InterPro" id="IPR029052">
    <property type="entry name" value="Metallo-depent_PP-like"/>
</dbReference>
<dbReference type="PANTHER" id="PTHR42850">
    <property type="entry name" value="METALLOPHOSPHOESTERASE"/>
    <property type="match status" value="1"/>
</dbReference>
<dbReference type="RefSeq" id="WP_024006038.1">
    <property type="nucleotide sequence ID" value="NZ_KI650980.1"/>
</dbReference>
<dbReference type="EMBL" id="AYXT01000010">
    <property type="protein sequence ID" value="ETF02133.1"/>
    <property type="molecule type" value="Genomic_DNA"/>
</dbReference>
<accession>V8QS31</accession>
<dbReference type="STRING" id="1424334.W822_15435"/>
<dbReference type="Proteomes" id="UP000018733">
    <property type="component" value="Unassembled WGS sequence"/>
</dbReference>
<organism evidence="2 3">
    <name type="scientific">Advenella kashmirensis W13003</name>
    <dbReference type="NCBI Taxonomy" id="1424334"/>
    <lineage>
        <taxon>Bacteria</taxon>
        <taxon>Pseudomonadati</taxon>
        <taxon>Pseudomonadota</taxon>
        <taxon>Betaproteobacteria</taxon>
        <taxon>Burkholderiales</taxon>
        <taxon>Alcaligenaceae</taxon>
    </lineage>
</organism>
<feature type="domain" description="Calcineurin-like phosphoesterase" evidence="1">
    <location>
        <begin position="20"/>
        <end position="151"/>
    </location>
</feature>
<evidence type="ECO:0000259" key="1">
    <source>
        <dbReference type="Pfam" id="PF00149"/>
    </source>
</evidence>
<dbReference type="OrthoDB" id="9807890at2"/>
<dbReference type="Gene3D" id="3.60.21.10">
    <property type="match status" value="1"/>
</dbReference>
<name>V8QS31_9BURK</name>
<proteinExistence type="predicted"/>
<keyword evidence="3" id="KW-1185">Reference proteome</keyword>
<sequence length="362" mass="40569">MSTLSSYQAIASLPSGQLDIVGDIHGEFEALCQLVEHLGYDAAGRHPEGRKLVFVGDLCDRGPDSPAVIRMVQNLVNLGNAVCILGNHELNILRGQRKDGNSWFWNETSKGDEKFGVVRSITKAERQPILDFFARLPIIACNAELRVVHAGWHTASAQALAAGPFPSLLQFFNEREQHTSAVMERDRFFQDYVAEQQRWRVHVSDQSQAVPFLKATAYMRELRQMANPVRVLTSGVEAPDSDAFFSGGEWRFVQRVRWWDSYTDPVPVLIGHYWRNPQSESKSDALARGRDLFAGIAPFAWHGARRNVFCVDYCVGARFLERKGVMAPGQTRLAALRWPQRTLMFDSGEQVQTSGFVANAGS</sequence>
<dbReference type="AlphaFoldDB" id="V8QS31"/>
<dbReference type="GO" id="GO:0005737">
    <property type="term" value="C:cytoplasm"/>
    <property type="evidence" value="ECO:0007669"/>
    <property type="project" value="TreeGrafter"/>
</dbReference>
<comment type="caution">
    <text evidence="2">The sequence shown here is derived from an EMBL/GenBank/DDBJ whole genome shotgun (WGS) entry which is preliminary data.</text>
</comment>
<evidence type="ECO:0000313" key="3">
    <source>
        <dbReference type="Proteomes" id="UP000018733"/>
    </source>
</evidence>
<reference evidence="2 3" key="1">
    <citation type="journal article" date="2014" name="Genome Announc.">
        <title>Draft Genome Sequence of Advenella kashmirensis Strain W13003, a Polycyclic Aromatic Hydrocarbon-Degrading Bacterium.</title>
        <authorList>
            <person name="Wang X."/>
            <person name="Jin D."/>
            <person name="Zhou L."/>
            <person name="Wu L."/>
            <person name="An W."/>
            <person name="Zhao L."/>
        </authorList>
    </citation>
    <scope>NUCLEOTIDE SEQUENCE [LARGE SCALE GENOMIC DNA]</scope>
    <source>
        <strain evidence="2 3">W13003</strain>
    </source>
</reference>
<protein>
    <submittedName>
        <fullName evidence="2">Metallophosphoesterase</fullName>
    </submittedName>
</protein>
<dbReference type="InterPro" id="IPR004843">
    <property type="entry name" value="Calcineurin-like_PHP"/>
</dbReference>
<gene>
    <name evidence="2" type="ORF">W822_15435</name>
</gene>
<dbReference type="GO" id="GO:0016791">
    <property type="term" value="F:phosphatase activity"/>
    <property type="evidence" value="ECO:0007669"/>
    <property type="project" value="TreeGrafter"/>
</dbReference>
<dbReference type="InterPro" id="IPR050126">
    <property type="entry name" value="Ap4A_hydrolase"/>
</dbReference>
<dbReference type="PATRIC" id="fig|1424334.3.peg.3103"/>
<dbReference type="PANTHER" id="PTHR42850:SF4">
    <property type="entry name" value="ZINC-DEPENDENT ENDOPOLYPHOSPHATASE"/>
    <property type="match status" value="1"/>
</dbReference>
<evidence type="ECO:0000313" key="2">
    <source>
        <dbReference type="EMBL" id="ETF02133.1"/>
    </source>
</evidence>
<dbReference type="Pfam" id="PF00149">
    <property type="entry name" value="Metallophos"/>
    <property type="match status" value="1"/>
</dbReference>